<dbReference type="InterPro" id="IPR008906">
    <property type="entry name" value="HATC_C_dom"/>
</dbReference>
<gene>
    <name evidence="4" type="ORF">SO802_027657</name>
</gene>
<dbReference type="InterPro" id="IPR025525">
    <property type="entry name" value="hAT-like_transposase_RNase-H"/>
</dbReference>
<evidence type="ECO:0000313" key="4">
    <source>
        <dbReference type="EMBL" id="KAK9992672.1"/>
    </source>
</evidence>
<name>A0AAW2C5L3_9ROSI</name>
<feature type="domain" description="HAT C-terminal dimerisation" evidence="2">
    <location>
        <begin position="108"/>
        <end position="188"/>
    </location>
</feature>
<dbReference type="GO" id="GO:0046983">
    <property type="term" value="F:protein dimerization activity"/>
    <property type="evidence" value="ECO:0007669"/>
    <property type="project" value="InterPro"/>
</dbReference>
<evidence type="ECO:0008006" key="6">
    <source>
        <dbReference type="Google" id="ProtNLM"/>
    </source>
</evidence>
<evidence type="ECO:0000259" key="2">
    <source>
        <dbReference type="Pfam" id="PF05699"/>
    </source>
</evidence>
<dbReference type="GO" id="GO:0003677">
    <property type="term" value="F:DNA binding"/>
    <property type="evidence" value="ECO:0007669"/>
    <property type="project" value="InterPro"/>
</dbReference>
<protein>
    <recommendedName>
        <fullName evidence="6">HAT C-terminal dimerisation domain-containing protein</fullName>
    </recommendedName>
</protein>
<reference evidence="4 5" key="1">
    <citation type="submission" date="2024-01" db="EMBL/GenBank/DDBJ databases">
        <title>A telomere-to-telomere, gap-free genome of sweet tea (Lithocarpus litseifolius).</title>
        <authorList>
            <person name="Zhou J."/>
        </authorList>
    </citation>
    <scope>NUCLEOTIDE SEQUENCE [LARGE SCALE GENOMIC DNA]</scope>
    <source>
        <strain evidence="4">Zhou-2022a</strain>
        <tissue evidence="4">Leaf</tissue>
    </source>
</reference>
<dbReference type="PANTHER" id="PTHR23272:SF182">
    <property type="entry name" value="OS09G0381850 PROTEIN"/>
    <property type="match status" value="1"/>
</dbReference>
<feature type="region of interest" description="Disordered" evidence="1">
    <location>
        <begin position="58"/>
        <end position="78"/>
    </location>
</feature>
<accession>A0AAW2C5L3</accession>
<dbReference type="Pfam" id="PF14372">
    <property type="entry name" value="hAT-like_RNase-H"/>
    <property type="match status" value="1"/>
</dbReference>
<comment type="caution">
    <text evidence="4">The sequence shown here is derived from an EMBL/GenBank/DDBJ whole genome shotgun (WGS) entry which is preliminary data.</text>
</comment>
<organism evidence="4 5">
    <name type="scientific">Lithocarpus litseifolius</name>
    <dbReference type="NCBI Taxonomy" id="425828"/>
    <lineage>
        <taxon>Eukaryota</taxon>
        <taxon>Viridiplantae</taxon>
        <taxon>Streptophyta</taxon>
        <taxon>Embryophyta</taxon>
        <taxon>Tracheophyta</taxon>
        <taxon>Spermatophyta</taxon>
        <taxon>Magnoliopsida</taxon>
        <taxon>eudicotyledons</taxon>
        <taxon>Gunneridae</taxon>
        <taxon>Pentapetalae</taxon>
        <taxon>rosids</taxon>
        <taxon>fabids</taxon>
        <taxon>Fagales</taxon>
        <taxon>Fagaceae</taxon>
        <taxon>Lithocarpus</taxon>
    </lineage>
</organism>
<dbReference type="Proteomes" id="UP001459277">
    <property type="component" value="Unassembled WGS sequence"/>
</dbReference>
<evidence type="ECO:0000313" key="5">
    <source>
        <dbReference type="Proteomes" id="UP001459277"/>
    </source>
</evidence>
<feature type="domain" description="hAT-like transposase RNase-H fold" evidence="3">
    <location>
        <begin position="1"/>
        <end position="47"/>
    </location>
</feature>
<evidence type="ECO:0000256" key="1">
    <source>
        <dbReference type="SAM" id="MobiDB-lite"/>
    </source>
</evidence>
<dbReference type="SUPFAM" id="SSF53098">
    <property type="entry name" value="Ribonuclease H-like"/>
    <property type="match status" value="1"/>
</dbReference>
<feature type="compositionally biased region" description="Polar residues" evidence="1">
    <location>
        <begin position="58"/>
        <end position="76"/>
    </location>
</feature>
<dbReference type="PANTHER" id="PTHR23272">
    <property type="entry name" value="BED FINGER-RELATED"/>
    <property type="match status" value="1"/>
</dbReference>
<dbReference type="EMBL" id="JAZDWU010000009">
    <property type="protein sequence ID" value="KAK9992672.1"/>
    <property type="molecule type" value="Genomic_DNA"/>
</dbReference>
<dbReference type="AlphaFoldDB" id="A0AAW2C5L3"/>
<dbReference type="Pfam" id="PF05699">
    <property type="entry name" value="Dimer_Tnp_hAT"/>
    <property type="match status" value="1"/>
</dbReference>
<proteinExistence type="predicted"/>
<sequence>MAITVVLDPRFKMTLINFSFPKIYQGFEVARNIDRVHDALYQHYNEYVVDYTSSNARQSASKSTEGSSSVGGNNSKFKTRGRMEFDQFVRNADNIQPAKLDLDVHLEESDFLCSDDSNLDLDFDALEWWKANNLKFCILSKMASDILSIPITTVASESAFSTGGRVIDVYRASLSTKIVQALLCGSDWVRPLYKTKKQSKVELGSTSITEIAIPFPK</sequence>
<evidence type="ECO:0000259" key="3">
    <source>
        <dbReference type="Pfam" id="PF14372"/>
    </source>
</evidence>
<dbReference type="InterPro" id="IPR012337">
    <property type="entry name" value="RNaseH-like_sf"/>
</dbReference>
<keyword evidence="5" id="KW-1185">Reference proteome</keyword>